<proteinExistence type="predicted"/>
<organism evidence="1 2">
    <name type="scientific">Araneus ventricosus</name>
    <name type="common">Orbweaver spider</name>
    <name type="synonym">Epeira ventricosa</name>
    <dbReference type="NCBI Taxonomy" id="182803"/>
    <lineage>
        <taxon>Eukaryota</taxon>
        <taxon>Metazoa</taxon>
        <taxon>Ecdysozoa</taxon>
        <taxon>Arthropoda</taxon>
        <taxon>Chelicerata</taxon>
        <taxon>Arachnida</taxon>
        <taxon>Araneae</taxon>
        <taxon>Araneomorphae</taxon>
        <taxon>Entelegynae</taxon>
        <taxon>Araneoidea</taxon>
        <taxon>Araneidae</taxon>
        <taxon>Araneus</taxon>
    </lineage>
</organism>
<evidence type="ECO:0000313" key="2">
    <source>
        <dbReference type="Proteomes" id="UP000499080"/>
    </source>
</evidence>
<dbReference type="Proteomes" id="UP000499080">
    <property type="component" value="Unassembled WGS sequence"/>
</dbReference>
<dbReference type="EMBL" id="BGPR01006179">
    <property type="protein sequence ID" value="GBN16754.1"/>
    <property type="molecule type" value="Genomic_DNA"/>
</dbReference>
<evidence type="ECO:0000313" key="1">
    <source>
        <dbReference type="EMBL" id="GBN16754.1"/>
    </source>
</evidence>
<keyword evidence="2" id="KW-1185">Reference proteome</keyword>
<sequence length="138" mass="14813">MLFSCNQCSIVGKNVFELSNHLSSTHSTSLLALPPSGSSFSALSSSVTAPRFFFDANFGNTPPSQDLSVLDDSPINSAIIPVSGARAMKVAMPPASIPPKNCRSGNYKSFPFVSFFFSFVDGLKCTEPQCNMSSQRLF</sequence>
<comment type="caution">
    <text evidence="1">The sequence shown here is derived from an EMBL/GenBank/DDBJ whole genome shotgun (WGS) entry which is preliminary data.</text>
</comment>
<reference evidence="1 2" key="1">
    <citation type="journal article" date="2019" name="Sci. Rep.">
        <title>Orb-weaving spider Araneus ventricosus genome elucidates the spidroin gene catalogue.</title>
        <authorList>
            <person name="Kono N."/>
            <person name="Nakamura H."/>
            <person name="Ohtoshi R."/>
            <person name="Moran D.A.P."/>
            <person name="Shinohara A."/>
            <person name="Yoshida Y."/>
            <person name="Fujiwara M."/>
            <person name="Mori M."/>
            <person name="Tomita M."/>
            <person name="Arakawa K."/>
        </authorList>
    </citation>
    <scope>NUCLEOTIDE SEQUENCE [LARGE SCALE GENOMIC DNA]</scope>
</reference>
<name>A0A4Y2LQK5_ARAVE</name>
<accession>A0A4Y2LQK5</accession>
<gene>
    <name evidence="1" type="ORF">AVEN_256229_1</name>
</gene>
<protein>
    <submittedName>
        <fullName evidence="1">Uncharacterized protein</fullName>
    </submittedName>
</protein>
<dbReference type="AlphaFoldDB" id="A0A4Y2LQK5"/>